<proteinExistence type="predicted"/>
<dbReference type="Pfam" id="PF00682">
    <property type="entry name" value="HMGL-like"/>
    <property type="match status" value="1"/>
</dbReference>
<organism evidence="3 4">
    <name type="scientific">Bacteroides intestinalis</name>
    <dbReference type="NCBI Taxonomy" id="329854"/>
    <lineage>
        <taxon>Bacteria</taxon>
        <taxon>Pseudomonadati</taxon>
        <taxon>Bacteroidota</taxon>
        <taxon>Bacteroidia</taxon>
        <taxon>Bacteroidales</taxon>
        <taxon>Bacteroidaceae</taxon>
        <taxon>Bacteroides</taxon>
    </lineage>
</organism>
<dbReference type="CDD" id="cd07944">
    <property type="entry name" value="DRE_TIM_HOA_like"/>
    <property type="match status" value="1"/>
</dbReference>
<evidence type="ECO:0000259" key="2">
    <source>
        <dbReference type="Pfam" id="PF00682"/>
    </source>
</evidence>
<dbReference type="GO" id="GO:0009098">
    <property type="term" value="P:L-leucine biosynthetic process"/>
    <property type="evidence" value="ECO:0007669"/>
    <property type="project" value="TreeGrafter"/>
</dbReference>
<feature type="domain" description="Pyruvate carboxyltransferase" evidence="2">
    <location>
        <begin position="2"/>
        <end position="255"/>
    </location>
</feature>
<name>A0A412XRI0_9BACE</name>
<evidence type="ECO:0000313" key="3">
    <source>
        <dbReference type="EMBL" id="RGV47776.1"/>
    </source>
</evidence>
<protein>
    <submittedName>
        <fullName evidence="3">Pyruvate carboxyltransferase</fullName>
    </submittedName>
</protein>
<dbReference type="PANTHER" id="PTHR10277">
    <property type="entry name" value="HOMOCITRATE SYNTHASE-RELATED"/>
    <property type="match status" value="1"/>
</dbReference>
<dbReference type="InterPro" id="IPR013785">
    <property type="entry name" value="Aldolase_TIM"/>
</dbReference>
<dbReference type="PANTHER" id="PTHR10277:SF9">
    <property type="entry name" value="2-ISOPROPYLMALATE SYNTHASE 1, CHLOROPLASTIC-RELATED"/>
    <property type="match status" value="1"/>
</dbReference>
<dbReference type="GO" id="GO:0003852">
    <property type="term" value="F:2-isopropylmalate synthase activity"/>
    <property type="evidence" value="ECO:0007669"/>
    <property type="project" value="TreeGrafter"/>
</dbReference>
<comment type="caution">
    <text evidence="3">The sequence shown here is derived from an EMBL/GenBank/DDBJ whole genome shotgun (WGS) entry which is preliminary data.</text>
</comment>
<dbReference type="EMBL" id="QRZF01000028">
    <property type="protein sequence ID" value="RGV47776.1"/>
    <property type="molecule type" value="Genomic_DNA"/>
</dbReference>
<keyword evidence="3" id="KW-0808">Transferase</keyword>
<dbReference type="InterPro" id="IPR050073">
    <property type="entry name" value="2-IPM_HCS-like"/>
</dbReference>
<sequence length="528" mass="61243">MLDCTLRDGGYVNDWNFGHSVITGIYKRLEAAGMDFIEVGFLDDRRDFDINRSIMPNTEAINKIFSSVKKGNAMPVAMIDYGTCSLESIGPCDSTFIDGIRVIFKKEKIAQALPFCKAIKDKGYKLFIQAISITSYTDSEMLDYVQKINEIKPYAFSIVDTYGLLDNKSMARYFYLIDHNLDPEIVMGYHEHNNFQLGFSNTIKFLEKDTTRTLVADSTVYGMGKSAGNCATELLAMHLNDYYNANYNLSQLLEIVDNDLMPIYQRRYWGYKYDFYISAMQNCHPFYVQYLLQKSTLSISSINEILSRIPKDKKLLYDKVWIEQAYVDYQNITIDDTTAYEMLKYDMKNKEKTEIVILGPGISMKEEKEKIESKIAQLNAIVFSVNFYDDRYPIDYTFISNAKRYCKFVDIIGDTKILAKLILTSNVNVIDYVPDYVLNYESLLSHRKECIDNSLLLLFNVMYRIGVDHVWLAGFDGFVNNETDYFDRNYEFSSMKDLHINEWMSQALSELSKSIKIDFITRTKYVIE</sequence>
<accession>A0A412XRI0</accession>
<dbReference type="Proteomes" id="UP000283850">
    <property type="component" value="Unassembled WGS sequence"/>
</dbReference>
<keyword evidence="3" id="KW-0670">Pyruvate</keyword>
<dbReference type="InterPro" id="IPR000891">
    <property type="entry name" value="PYR_CT"/>
</dbReference>
<keyword evidence="1" id="KW-0464">Manganese</keyword>
<dbReference type="SUPFAM" id="SSF51569">
    <property type="entry name" value="Aldolase"/>
    <property type="match status" value="1"/>
</dbReference>
<dbReference type="AlphaFoldDB" id="A0A412XRI0"/>
<evidence type="ECO:0000313" key="4">
    <source>
        <dbReference type="Proteomes" id="UP000283850"/>
    </source>
</evidence>
<dbReference type="Gene3D" id="3.20.20.70">
    <property type="entry name" value="Aldolase class I"/>
    <property type="match status" value="1"/>
</dbReference>
<reference evidence="3 4" key="1">
    <citation type="submission" date="2018-08" db="EMBL/GenBank/DDBJ databases">
        <title>A genome reference for cultivated species of the human gut microbiota.</title>
        <authorList>
            <person name="Zou Y."/>
            <person name="Xue W."/>
            <person name="Luo G."/>
        </authorList>
    </citation>
    <scope>NUCLEOTIDE SEQUENCE [LARGE SCALE GENOMIC DNA]</scope>
    <source>
        <strain evidence="3 4">AF14-32</strain>
    </source>
</reference>
<evidence type="ECO:0000256" key="1">
    <source>
        <dbReference type="ARBA" id="ARBA00023211"/>
    </source>
</evidence>
<gene>
    <name evidence="3" type="ORF">DWW10_23650</name>
</gene>